<dbReference type="EMBL" id="CP024793">
    <property type="protein sequence ID" value="AUB44364.1"/>
    <property type="molecule type" value="Genomic_DNA"/>
</dbReference>
<dbReference type="KEGG" id="nfl:COO91_10587"/>
<dbReference type="Proteomes" id="UP000232003">
    <property type="component" value="Plasmid pNFSY08"/>
</dbReference>
<organism evidence="2 3">
    <name type="scientific">Nostoc flagelliforme CCNUN1</name>
    <dbReference type="NCBI Taxonomy" id="2038116"/>
    <lineage>
        <taxon>Bacteria</taxon>
        <taxon>Bacillati</taxon>
        <taxon>Cyanobacteriota</taxon>
        <taxon>Cyanophyceae</taxon>
        <taxon>Nostocales</taxon>
        <taxon>Nostocaceae</taxon>
        <taxon>Nostoc</taxon>
    </lineage>
</organism>
<feature type="region of interest" description="Disordered" evidence="1">
    <location>
        <begin position="205"/>
        <end position="243"/>
    </location>
</feature>
<protein>
    <submittedName>
        <fullName evidence="2">Uncharacterized protein</fullName>
    </submittedName>
</protein>
<geneLocation type="plasmid" evidence="3">
    <name>pnfsy08</name>
</geneLocation>
<sequence>MTTALKAINGGSKQRSDRKLASEDKSIRPHCKVSIEDINWVRQQPPSVQQLWLDSVAAEQFGGSAHKLDTNLTYKSLQKAGAALTAQGLFQFEELFGRLPSGRPGLIGYRVRNLHGYYNRFYWESSTSGENNSCDEKAIHVGEKTNAPGRNENHLKVEQIQPAKESFQKNGQKSEVCCGFQNPNNVFNNPLTTYQQPTKVVGMVVGSDAPTENPHEEETAHAPLRGASPSRTESASELEDSPTAMDCTSLALVDAAPSQPVPLLAEKQDYGVEARDCLEATCSAPPIAQNEFSDKEVIPHQKIEPSRPSASLLAENLVSGDEDKVDHEGTYSAAPVSLNQSEIFEWLDRANLGECPPLWVIQYLLDSKYYASMRASISKFEKQWNISVVNYQVQKSSEALFTAVRGASRREDIAMRSKGEQCDFVRC</sequence>
<gene>
    <name evidence="2" type="ORF">COO91_10587</name>
</gene>
<accession>A0A2K8T9J3</accession>
<evidence type="ECO:0000313" key="3">
    <source>
        <dbReference type="Proteomes" id="UP000232003"/>
    </source>
</evidence>
<dbReference type="AlphaFoldDB" id="A0A2K8T9J3"/>
<proteinExistence type="predicted"/>
<reference evidence="2 3" key="1">
    <citation type="submission" date="2017-11" db="EMBL/GenBank/DDBJ databases">
        <title>Complete genome of a free-living desiccation-tolerant cyanobacterium and its photosynthetic adaptation to extreme terrestrial habitat.</title>
        <authorList>
            <person name="Shang J."/>
        </authorList>
    </citation>
    <scope>NUCLEOTIDE SEQUENCE [LARGE SCALE GENOMIC DNA]</scope>
    <source>
        <strain evidence="2 3">CCNUN1</strain>
        <plasmid evidence="3">pnfsy08</plasmid>
    </source>
</reference>
<evidence type="ECO:0000313" key="2">
    <source>
        <dbReference type="EMBL" id="AUB44364.1"/>
    </source>
</evidence>
<name>A0A2K8T9J3_9NOSO</name>
<evidence type="ECO:0000256" key="1">
    <source>
        <dbReference type="SAM" id="MobiDB-lite"/>
    </source>
</evidence>
<keyword evidence="3" id="KW-1185">Reference proteome</keyword>
<feature type="compositionally biased region" description="Basic and acidic residues" evidence="1">
    <location>
        <begin position="14"/>
        <end position="25"/>
    </location>
</feature>
<keyword evidence="2" id="KW-0614">Plasmid</keyword>
<feature type="region of interest" description="Disordered" evidence="1">
    <location>
        <begin position="1"/>
        <end position="25"/>
    </location>
</feature>
<dbReference type="RefSeq" id="WP_208766891.1">
    <property type="nucleotide sequence ID" value="NZ_CAWNNC010000009.1"/>
</dbReference>